<name>A0ABQ2WQC6_9ALTE</name>
<protein>
    <submittedName>
        <fullName evidence="1">UPF0263 protein</fullName>
    </submittedName>
</protein>
<evidence type="ECO:0000313" key="1">
    <source>
        <dbReference type="EMBL" id="GGW62949.1"/>
    </source>
</evidence>
<dbReference type="RefSeq" id="WP_189482817.1">
    <property type="nucleotide sequence ID" value="NZ_BMYR01000007.1"/>
</dbReference>
<dbReference type="SUPFAM" id="SSF102816">
    <property type="entry name" value="Putative dsDNA mimic"/>
    <property type="match status" value="1"/>
</dbReference>
<gene>
    <name evidence="1" type="ORF">GCM10008111_18680</name>
</gene>
<comment type="caution">
    <text evidence="1">The sequence shown here is derived from an EMBL/GenBank/DDBJ whole genome shotgun (WGS) entry which is preliminary data.</text>
</comment>
<dbReference type="InterPro" id="IPR036763">
    <property type="entry name" value="Put_dsDNA_mimic_sf"/>
</dbReference>
<evidence type="ECO:0000313" key="2">
    <source>
        <dbReference type="Proteomes" id="UP000634667"/>
    </source>
</evidence>
<sequence>MHELELWSLDELCDHAFDIFEELAVDNLSAADYQLYQQNYETRGYADVVPPGEGWVDLAAQELSPELHVEVQVGLTAEPGAADVVLARILLSRDKEESLCHALWRGQTF</sequence>
<dbReference type="Pfam" id="PF04269">
    <property type="entry name" value="DUF440"/>
    <property type="match status" value="1"/>
</dbReference>
<accession>A0ABQ2WQC6</accession>
<keyword evidence="2" id="KW-1185">Reference proteome</keyword>
<dbReference type="EMBL" id="BMYR01000007">
    <property type="protein sequence ID" value="GGW62949.1"/>
    <property type="molecule type" value="Genomic_DNA"/>
</dbReference>
<organism evidence="1 2">
    <name type="scientific">Alishewanella tabrizica</name>
    <dbReference type="NCBI Taxonomy" id="671278"/>
    <lineage>
        <taxon>Bacteria</taxon>
        <taxon>Pseudomonadati</taxon>
        <taxon>Pseudomonadota</taxon>
        <taxon>Gammaproteobacteria</taxon>
        <taxon>Alteromonadales</taxon>
        <taxon>Alteromonadaceae</taxon>
        <taxon>Alishewanella</taxon>
    </lineage>
</organism>
<dbReference type="Proteomes" id="UP000634667">
    <property type="component" value="Unassembled WGS sequence"/>
</dbReference>
<reference evidence="2" key="1">
    <citation type="journal article" date="2019" name="Int. J. Syst. Evol. Microbiol.">
        <title>The Global Catalogue of Microorganisms (GCM) 10K type strain sequencing project: providing services to taxonomists for standard genome sequencing and annotation.</title>
        <authorList>
            <consortium name="The Broad Institute Genomics Platform"/>
            <consortium name="The Broad Institute Genome Sequencing Center for Infectious Disease"/>
            <person name="Wu L."/>
            <person name="Ma J."/>
        </authorList>
    </citation>
    <scope>NUCLEOTIDE SEQUENCE [LARGE SCALE GENOMIC DNA]</scope>
    <source>
        <strain evidence="2">KCTC 23723</strain>
    </source>
</reference>
<proteinExistence type="predicted"/>
<dbReference type="Gene3D" id="3.10.450.140">
    <property type="entry name" value="dsDNA mimic, putative"/>
    <property type="match status" value="1"/>
</dbReference>
<dbReference type="InterPro" id="IPR007376">
    <property type="entry name" value="dsDNA_mimic_put"/>
</dbReference>